<dbReference type="InterPro" id="IPR007484">
    <property type="entry name" value="Peptidase_M28"/>
</dbReference>
<dbReference type="AlphaFoldDB" id="A0A8J2MNA1"/>
<evidence type="ECO:0000256" key="1">
    <source>
        <dbReference type="ARBA" id="ARBA00001947"/>
    </source>
</evidence>
<gene>
    <name evidence="5" type="ORF">HICCMSTLAB_LOCUS8773</name>
</gene>
<keyword evidence="6" id="KW-1185">Reference proteome</keyword>
<comment type="caution">
    <text evidence="5">The sequence shown here is derived from an EMBL/GenBank/DDBJ whole genome shotgun (WGS) entry which is preliminary data.</text>
</comment>
<protein>
    <submittedName>
        <fullName evidence="5">Similar to ERMP1: Endoplasmic reticulum metallopeptidase 1 (Homo sapiens)</fullName>
    </submittedName>
</protein>
<evidence type="ECO:0000313" key="6">
    <source>
        <dbReference type="Proteomes" id="UP000786811"/>
    </source>
</evidence>
<dbReference type="GO" id="GO:0005783">
    <property type="term" value="C:endoplasmic reticulum"/>
    <property type="evidence" value="ECO:0007669"/>
    <property type="project" value="UniProtKB-SubCell"/>
</dbReference>
<dbReference type="EMBL" id="CAJNRD030001121">
    <property type="protein sequence ID" value="CAG5097579.1"/>
    <property type="molecule type" value="Genomic_DNA"/>
</dbReference>
<feature type="domain" description="Peptidase M28" evidence="4">
    <location>
        <begin position="99"/>
        <end position="145"/>
    </location>
</feature>
<dbReference type="Proteomes" id="UP000786811">
    <property type="component" value="Unassembled WGS sequence"/>
</dbReference>
<evidence type="ECO:0000259" key="4">
    <source>
        <dbReference type="Pfam" id="PF04389"/>
    </source>
</evidence>
<comment type="subcellular location">
    <subcellularLocation>
        <location evidence="2">Endoplasmic reticulum</location>
    </subcellularLocation>
</comment>
<dbReference type="Gene3D" id="3.40.630.10">
    <property type="entry name" value="Zn peptidases"/>
    <property type="match status" value="2"/>
</dbReference>
<proteinExistence type="predicted"/>
<accession>A0A8J2MNA1</accession>
<dbReference type="PANTHER" id="PTHR12147:SF22">
    <property type="entry name" value="ENDOPLASMIC RETICULUM METALLOPEPTIDASE 1"/>
    <property type="match status" value="1"/>
</dbReference>
<dbReference type="GO" id="GO:0006508">
    <property type="term" value="P:proteolysis"/>
    <property type="evidence" value="ECO:0007669"/>
    <property type="project" value="InterPro"/>
</dbReference>
<evidence type="ECO:0000256" key="3">
    <source>
        <dbReference type="ARBA" id="ARBA00022824"/>
    </source>
</evidence>
<dbReference type="SUPFAM" id="SSF53187">
    <property type="entry name" value="Zn-dependent exopeptidases"/>
    <property type="match status" value="1"/>
</dbReference>
<reference evidence="5" key="1">
    <citation type="submission" date="2021-04" db="EMBL/GenBank/DDBJ databases">
        <authorList>
            <person name="Chebbi M.A.C M."/>
        </authorList>
    </citation>
    <scope>NUCLEOTIDE SEQUENCE</scope>
</reference>
<dbReference type="Pfam" id="PF04389">
    <property type="entry name" value="Peptidase_M28"/>
    <property type="match status" value="1"/>
</dbReference>
<dbReference type="OrthoDB" id="76293at2759"/>
<evidence type="ECO:0000256" key="2">
    <source>
        <dbReference type="ARBA" id="ARBA00004240"/>
    </source>
</evidence>
<name>A0A8J2MNA1_COTCN</name>
<dbReference type="PANTHER" id="PTHR12147">
    <property type="entry name" value="METALLOPEPTIDASE M28 FAMILY MEMBER"/>
    <property type="match status" value="1"/>
</dbReference>
<dbReference type="GO" id="GO:0008235">
    <property type="term" value="F:metalloexopeptidase activity"/>
    <property type="evidence" value="ECO:0007669"/>
    <property type="project" value="InterPro"/>
</dbReference>
<sequence length="225" mass="24819">MDKHLPEGKLMKNEHKYPGKFIAERARNHVVNLTSLGPRVAGSYANEVRAVNYLTAVINDTIKQANDNHRIVVDVTKHSGAFPLTFLDGMTSVYKNVQNVIVKLGPRRDPEHSLLLNCHFDSFPESPGGSDDGAGCAVMLEILRASHGFITQHPWAKEIKAFINIEACGAGGRELLFQAGPENPWIVEVLTLLGRPMATSTIQSSIPWSKYLSERSNALATIYSR</sequence>
<comment type="cofactor">
    <cofactor evidence="1">
        <name>Zn(2+)</name>
        <dbReference type="ChEBI" id="CHEBI:29105"/>
    </cofactor>
</comment>
<organism evidence="5 6">
    <name type="scientific">Cotesia congregata</name>
    <name type="common">Parasitoid wasp</name>
    <name type="synonym">Apanteles congregatus</name>
    <dbReference type="NCBI Taxonomy" id="51543"/>
    <lineage>
        <taxon>Eukaryota</taxon>
        <taxon>Metazoa</taxon>
        <taxon>Ecdysozoa</taxon>
        <taxon>Arthropoda</taxon>
        <taxon>Hexapoda</taxon>
        <taxon>Insecta</taxon>
        <taxon>Pterygota</taxon>
        <taxon>Neoptera</taxon>
        <taxon>Endopterygota</taxon>
        <taxon>Hymenoptera</taxon>
        <taxon>Apocrita</taxon>
        <taxon>Ichneumonoidea</taxon>
        <taxon>Braconidae</taxon>
        <taxon>Microgastrinae</taxon>
        <taxon>Cotesia</taxon>
    </lineage>
</organism>
<evidence type="ECO:0000313" key="5">
    <source>
        <dbReference type="EMBL" id="CAG5097579.1"/>
    </source>
</evidence>
<keyword evidence="3" id="KW-0256">Endoplasmic reticulum</keyword>
<dbReference type="InterPro" id="IPR045175">
    <property type="entry name" value="M28_fam"/>
</dbReference>